<protein>
    <submittedName>
        <fullName evidence="8">ABC transport system permease protein</fullName>
    </submittedName>
</protein>
<evidence type="ECO:0000256" key="3">
    <source>
        <dbReference type="ARBA" id="ARBA00022692"/>
    </source>
</evidence>
<sequence length="623" mass="69440">MTLFSLARKNIQRNLSNYFLYIASMVFSIVIYFTFVTLKYNEDISSVTGMSKQIKGLMSASSVVLLFFIIIFIAYSNSFFMKKRKKEVALYSLLGVRKQKIGLMLFFENLVIGLISLVLGIVIGFFMSKVLLTILVRLMGYEVVANLPFSSEAVLNTAGIFALLFLFTSLQGYRVIYQFKLIDLFHAEKQGEKIPRASFVAAILGTALIAFGYYTAAADIFTSSIWRLFTIIGTPLMVIGVTIAGTYLLFHSVSVFVLTALKKATSWSWKGLNLIGVSQLLYRIRANAKSLSIIAILSATTITAGGGVFGMYYNTEASVRQMLPNTFMWKGEPVEFSQENVLYNESLTAKSLRVDNEFAFFEYTLLKESDYNRLAKLQGKDRELQIADGSTILLDASYDERFSHDFTGEKFKLQNGDSFHVDEMYTDSVLNFIAAGTVLVVNDKEFAAANADDVKLQVVGMDNDLKQLNVSKEIYEQLSSDHQEGFSSVPQSYKDSIATVGSLLFVGSFLGLVFLASTGSIIYFKILTEAEEDQAKYAILNKIGVNSKQILKTVAGQVAVIFGAPLVVGIVHSSFALIAFSKLFNMNMTKPVILWMVAYSAIYGLYYIFTVRSFYKIVRQGAK</sequence>
<keyword evidence="2 6" id="KW-1003">Cell membrane</keyword>
<dbReference type="Proteomes" id="UP001549363">
    <property type="component" value="Unassembled WGS sequence"/>
</dbReference>
<accession>A0ABV2PMB7</accession>
<comment type="similarity">
    <text evidence="6">Belongs to the ABC-4 integral membrane protein family.</text>
</comment>
<feature type="transmembrane region" description="Helical" evidence="6">
    <location>
        <begin position="558"/>
        <end position="580"/>
    </location>
</feature>
<feature type="transmembrane region" description="Helical" evidence="6">
    <location>
        <begin position="154"/>
        <end position="176"/>
    </location>
</feature>
<evidence type="ECO:0000256" key="1">
    <source>
        <dbReference type="ARBA" id="ARBA00004651"/>
    </source>
</evidence>
<feature type="transmembrane region" description="Helical" evidence="6">
    <location>
        <begin position="18"/>
        <end position="38"/>
    </location>
</feature>
<feature type="transmembrane region" description="Helical" evidence="6">
    <location>
        <begin position="592"/>
        <end position="609"/>
    </location>
</feature>
<feature type="transmembrane region" description="Helical" evidence="6">
    <location>
        <begin position="101"/>
        <end position="134"/>
    </location>
</feature>
<evidence type="ECO:0000313" key="9">
    <source>
        <dbReference type="Proteomes" id="UP001549363"/>
    </source>
</evidence>
<evidence type="ECO:0000256" key="6">
    <source>
        <dbReference type="PIRNR" id="PIRNR018968"/>
    </source>
</evidence>
<dbReference type="InterPro" id="IPR003838">
    <property type="entry name" value="ABC3_permease_C"/>
</dbReference>
<feature type="transmembrane region" description="Helical" evidence="6">
    <location>
        <begin position="58"/>
        <end position="80"/>
    </location>
</feature>
<evidence type="ECO:0000313" key="8">
    <source>
        <dbReference type="EMBL" id="MET4562095.1"/>
    </source>
</evidence>
<dbReference type="Pfam" id="PF02687">
    <property type="entry name" value="FtsX"/>
    <property type="match status" value="1"/>
</dbReference>
<evidence type="ECO:0000259" key="7">
    <source>
        <dbReference type="Pfam" id="PF02687"/>
    </source>
</evidence>
<keyword evidence="9" id="KW-1185">Reference proteome</keyword>
<feature type="transmembrane region" description="Helical" evidence="6">
    <location>
        <begin position="236"/>
        <end position="261"/>
    </location>
</feature>
<feature type="transmembrane region" description="Helical" evidence="6">
    <location>
        <begin position="291"/>
        <end position="313"/>
    </location>
</feature>
<reference evidence="8 9" key="1">
    <citation type="submission" date="2024-06" db="EMBL/GenBank/DDBJ databases">
        <title>Sorghum-associated microbial communities from plants grown in Nebraska, USA.</title>
        <authorList>
            <person name="Schachtman D."/>
        </authorList>
    </citation>
    <scope>NUCLEOTIDE SEQUENCE [LARGE SCALE GENOMIC DNA]</scope>
    <source>
        <strain evidence="8 9">736</strain>
    </source>
</reference>
<name>A0ABV2PMB7_9BACI</name>
<dbReference type="EMBL" id="JBEPSB010000017">
    <property type="protein sequence ID" value="MET4562095.1"/>
    <property type="molecule type" value="Genomic_DNA"/>
</dbReference>
<evidence type="ECO:0000256" key="4">
    <source>
        <dbReference type="ARBA" id="ARBA00022989"/>
    </source>
</evidence>
<evidence type="ECO:0000256" key="2">
    <source>
        <dbReference type="ARBA" id="ARBA00022475"/>
    </source>
</evidence>
<evidence type="ECO:0000256" key="5">
    <source>
        <dbReference type="ARBA" id="ARBA00023136"/>
    </source>
</evidence>
<keyword evidence="3 6" id="KW-0812">Transmembrane</keyword>
<dbReference type="PANTHER" id="PTHR46795:SF3">
    <property type="entry name" value="ABC TRANSPORTER PERMEASE"/>
    <property type="match status" value="1"/>
</dbReference>
<dbReference type="RefSeq" id="WP_354472313.1">
    <property type="nucleotide sequence ID" value="NZ_JBEPSB010000017.1"/>
</dbReference>
<dbReference type="InterPro" id="IPR027022">
    <property type="entry name" value="ABC_permease_BceB-typ"/>
</dbReference>
<feature type="domain" description="ABC3 transporter permease C-terminal" evidence="7">
    <location>
        <begin position="61"/>
        <end position="170"/>
    </location>
</feature>
<comment type="caution">
    <text evidence="8">The sequence shown here is derived from an EMBL/GenBank/DDBJ whole genome shotgun (WGS) entry which is preliminary data.</text>
</comment>
<gene>
    <name evidence="8" type="ORF">ABIA69_003280</name>
</gene>
<keyword evidence="6" id="KW-0813">Transport</keyword>
<dbReference type="PIRSF" id="PIRSF018968">
    <property type="entry name" value="ABC_permease_BceB"/>
    <property type="match status" value="1"/>
</dbReference>
<dbReference type="InterPro" id="IPR052536">
    <property type="entry name" value="ABC-4_Integral_Memb_Prot"/>
</dbReference>
<proteinExistence type="inferred from homology"/>
<keyword evidence="5 6" id="KW-0472">Membrane</keyword>
<feature type="transmembrane region" description="Helical" evidence="6">
    <location>
        <begin position="500"/>
        <end position="524"/>
    </location>
</feature>
<feature type="transmembrane region" description="Helical" evidence="6">
    <location>
        <begin position="197"/>
        <end position="216"/>
    </location>
</feature>
<comment type="subcellular location">
    <subcellularLocation>
        <location evidence="1 6">Cell membrane</location>
        <topology evidence="1 6">Multi-pass membrane protein</topology>
    </subcellularLocation>
</comment>
<organism evidence="8 9">
    <name type="scientific">Lysinibacillus parviboronicapiens</name>
    <dbReference type="NCBI Taxonomy" id="436516"/>
    <lineage>
        <taxon>Bacteria</taxon>
        <taxon>Bacillati</taxon>
        <taxon>Bacillota</taxon>
        <taxon>Bacilli</taxon>
        <taxon>Bacillales</taxon>
        <taxon>Bacillaceae</taxon>
        <taxon>Lysinibacillus</taxon>
    </lineage>
</organism>
<dbReference type="PANTHER" id="PTHR46795">
    <property type="entry name" value="ABC TRANSPORTER PERMEASE-RELATED-RELATED"/>
    <property type="match status" value="1"/>
</dbReference>
<keyword evidence="4 6" id="KW-1133">Transmembrane helix</keyword>